<dbReference type="Pfam" id="PF20376">
    <property type="entry name" value="DUF6671"/>
    <property type="match status" value="1"/>
</dbReference>
<dbReference type="Proteomes" id="UP000054742">
    <property type="component" value="Unassembled WGS sequence"/>
</dbReference>
<protein>
    <recommendedName>
        <fullName evidence="1">DUF6671 domain-containing protein</fullName>
    </recommendedName>
</protein>
<dbReference type="RefSeq" id="WP_058441708.1">
    <property type="nucleotide sequence ID" value="NZ_CAAAHU010000019.1"/>
</dbReference>
<reference evidence="2 3" key="1">
    <citation type="submission" date="2015-11" db="EMBL/GenBank/DDBJ databases">
        <title>Genomic analysis of 38 Legionella species identifies large and diverse effector repertoires.</title>
        <authorList>
            <person name="Burstein D."/>
            <person name="Amaro F."/>
            <person name="Zusman T."/>
            <person name="Lifshitz Z."/>
            <person name="Cohen O."/>
            <person name="Gilbert J.A."/>
            <person name="Pupko T."/>
            <person name="Shuman H.A."/>
            <person name="Segal G."/>
        </authorList>
    </citation>
    <scope>NUCLEOTIDE SEQUENCE [LARGE SCALE GENOMIC DNA]</scope>
    <source>
        <strain evidence="2 3">ATCC 43878</strain>
    </source>
</reference>
<dbReference type="OrthoDB" id="9793837at2"/>
<organism evidence="2 3">
    <name type="scientific">Legionella brunensis</name>
    <dbReference type="NCBI Taxonomy" id="29422"/>
    <lineage>
        <taxon>Bacteria</taxon>
        <taxon>Pseudomonadati</taxon>
        <taxon>Pseudomonadota</taxon>
        <taxon>Gammaproteobacteria</taxon>
        <taxon>Legionellales</taxon>
        <taxon>Legionellaceae</taxon>
        <taxon>Legionella</taxon>
    </lineage>
</organism>
<dbReference type="EMBL" id="LNXV01000013">
    <property type="protein sequence ID" value="KTC83817.1"/>
    <property type="molecule type" value="Genomic_DNA"/>
</dbReference>
<evidence type="ECO:0000259" key="1">
    <source>
        <dbReference type="Pfam" id="PF20376"/>
    </source>
</evidence>
<feature type="domain" description="DUF6671" evidence="1">
    <location>
        <begin position="64"/>
        <end position="277"/>
    </location>
</feature>
<evidence type="ECO:0000313" key="2">
    <source>
        <dbReference type="EMBL" id="KTC83817.1"/>
    </source>
</evidence>
<name>A0A0W0SKS5_9GAMM</name>
<keyword evidence="3" id="KW-1185">Reference proteome</keyword>
<evidence type="ECO:0000313" key="3">
    <source>
        <dbReference type="Proteomes" id="UP000054742"/>
    </source>
</evidence>
<comment type="caution">
    <text evidence="2">The sequence shown here is derived from an EMBL/GenBank/DDBJ whole genome shotgun (WGS) entry which is preliminary data.</text>
</comment>
<accession>A0A0W0SKS5</accession>
<proteinExistence type="predicted"/>
<dbReference type="AlphaFoldDB" id="A0A0W0SKS5"/>
<gene>
    <name evidence="2" type="ORF">Lbru_1640</name>
</gene>
<dbReference type="STRING" id="29422.Lbru_1640"/>
<dbReference type="InterPro" id="IPR046612">
    <property type="entry name" value="DUF6671"/>
</dbReference>
<sequence length="277" mass="31291">MYYKNQSVLLASKHEKEQAIAAPFMNRLSCTLKVHDFDTDQFGTFTGEIARTLSPYETCLLKAKTAAEQYDYAYSVASEGSFGPHPTFPFIPSAHELMVFIDREHDWVIAEQLVSQKTNYAMITINKHAEIDVFLKQVQFPSHALIVQGTSDNRVIAKGINDLKVLIHHLTIGFKTEKELLLTTDMRAMMNPTRMELIGKLADKLALRIATLCVQCACPGFGFKSTRGTLACSLCGSSTSYYKEEVWGCITCEHEEYKMRRDGLLKADPRYCDYCNP</sequence>
<dbReference type="PATRIC" id="fig|29422.6.peg.1740"/>